<comment type="similarity">
    <text evidence="1">Belongs to the sigma-70 factor family. ECF subfamily.</text>
</comment>
<dbReference type="InterPro" id="IPR013249">
    <property type="entry name" value="RNA_pol_sigma70_r4_t2"/>
</dbReference>
<dbReference type="Gene3D" id="1.10.10.10">
    <property type="entry name" value="Winged helix-like DNA-binding domain superfamily/Winged helix DNA-binding domain"/>
    <property type="match status" value="1"/>
</dbReference>
<dbReference type="InterPro" id="IPR036388">
    <property type="entry name" value="WH-like_DNA-bd_sf"/>
</dbReference>
<keyword evidence="5" id="KW-0804">Transcription</keyword>
<name>A0ABP9BXR9_9SPHI</name>
<evidence type="ECO:0000256" key="1">
    <source>
        <dbReference type="ARBA" id="ARBA00010641"/>
    </source>
</evidence>
<accession>A0ABP9BXR9</accession>
<dbReference type="Pfam" id="PF08281">
    <property type="entry name" value="Sigma70_r4_2"/>
    <property type="match status" value="1"/>
</dbReference>
<gene>
    <name evidence="8" type="ORF">GCM10023231_33700</name>
</gene>
<evidence type="ECO:0000256" key="2">
    <source>
        <dbReference type="ARBA" id="ARBA00023015"/>
    </source>
</evidence>
<dbReference type="InterPro" id="IPR013324">
    <property type="entry name" value="RNA_pol_sigma_r3/r4-like"/>
</dbReference>
<dbReference type="SUPFAM" id="SSF88946">
    <property type="entry name" value="Sigma2 domain of RNA polymerase sigma factors"/>
    <property type="match status" value="1"/>
</dbReference>
<evidence type="ECO:0000313" key="8">
    <source>
        <dbReference type="EMBL" id="GAA4802047.1"/>
    </source>
</evidence>
<feature type="domain" description="RNA polymerase sigma factor 70 region 4 type 2" evidence="7">
    <location>
        <begin position="130"/>
        <end position="181"/>
    </location>
</feature>
<dbReference type="NCBIfam" id="TIGR02937">
    <property type="entry name" value="sigma70-ECF"/>
    <property type="match status" value="1"/>
</dbReference>
<keyword evidence="3" id="KW-0731">Sigma factor</keyword>
<dbReference type="Pfam" id="PF04542">
    <property type="entry name" value="Sigma70_r2"/>
    <property type="match status" value="1"/>
</dbReference>
<dbReference type="InterPro" id="IPR039425">
    <property type="entry name" value="RNA_pol_sigma-70-like"/>
</dbReference>
<evidence type="ECO:0000256" key="3">
    <source>
        <dbReference type="ARBA" id="ARBA00023082"/>
    </source>
</evidence>
<evidence type="ECO:0000313" key="9">
    <source>
        <dbReference type="Proteomes" id="UP001501411"/>
    </source>
</evidence>
<dbReference type="SUPFAM" id="SSF88659">
    <property type="entry name" value="Sigma3 and sigma4 domains of RNA polymerase sigma factors"/>
    <property type="match status" value="1"/>
</dbReference>
<feature type="domain" description="RNA polymerase sigma-70 region 2" evidence="6">
    <location>
        <begin position="34"/>
        <end position="100"/>
    </location>
</feature>
<dbReference type="InterPro" id="IPR013325">
    <property type="entry name" value="RNA_pol_sigma_r2"/>
</dbReference>
<evidence type="ECO:0000256" key="5">
    <source>
        <dbReference type="ARBA" id="ARBA00023163"/>
    </source>
</evidence>
<proteinExistence type="inferred from homology"/>
<dbReference type="InterPro" id="IPR007627">
    <property type="entry name" value="RNA_pol_sigma70_r2"/>
</dbReference>
<dbReference type="PANTHER" id="PTHR43133:SF8">
    <property type="entry name" value="RNA POLYMERASE SIGMA FACTOR HI_1459-RELATED"/>
    <property type="match status" value="1"/>
</dbReference>
<protein>
    <submittedName>
        <fullName evidence="8">Sigma-70 family RNA polymerase sigma factor</fullName>
    </submittedName>
</protein>
<evidence type="ECO:0000259" key="7">
    <source>
        <dbReference type="Pfam" id="PF08281"/>
    </source>
</evidence>
<sequence>MHWFSNSKKSAPEDDEALVARYRKTGDLAVLGELFQRHAEMVYYVCLRYLEDSERCKDAVMQIFEELISKIHKQEIKKFVTWLYVLSRNHCLMQLRAEKKIHHVSIEEIMEFPIRMHPDDRNEKEQQLTALERCMEQLSRQQQKSVDLFFLQEKCYKEIVELTGYSLKEVKSYIQNGKRNLKICMEKHRGQE</sequence>
<evidence type="ECO:0000256" key="4">
    <source>
        <dbReference type="ARBA" id="ARBA00023125"/>
    </source>
</evidence>
<keyword evidence="9" id="KW-1185">Reference proteome</keyword>
<dbReference type="PANTHER" id="PTHR43133">
    <property type="entry name" value="RNA POLYMERASE ECF-TYPE SIGMA FACTO"/>
    <property type="match status" value="1"/>
</dbReference>
<keyword evidence="2" id="KW-0805">Transcription regulation</keyword>
<dbReference type="EMBL" id="BAABIQ010000042">
    <property type="protein sequence ID" value="GAA4802047.1"/>
    <property type="molecule type" value="Genomic_DNA"/>
</dbReference>
<comment type="caution">
    <text evidence="8">The sequence shown here is derived from an EMBL/GenBank/DDBJ whole genome shotgun (WGS) entry which is preliminary data.</text>
</comment>
<dbReference type="Gene3D" id="1.10.1740.10">
    <property type="match status" value="1"/>
</dbReference>
<keyword evidence="4" id="KW-0238">DNA-binding</keyword>
<dbReference type="InterPro" id="IPR014284">
    <property type="entry name" value="RNA_pol_sigma-70_dom"/>
</dbReference>
<organism evidence="8 9">
    <name type="scientific">Olivibacter ginsenosidimutans</name>
    <dbReference type="NCBI Taxonomy" id="1176537"/>
    <lineage>
        <taxon>Bacteria</taxon>
        <taxon>Pseudomonadati</taxon>
        <taxon>Bacteroidota</taxon>
        <taxon>Sphingobacteriia</taxon>
        <taxon>Sphingobacteriales</taxon>
        <taxon>Sphingobacteriaceae</taxon>
        <taxon>Olivibacter</taxon>
    </lineage>
</organism>
<evidence type="ECO:0000259" key="6">
    <source>
        <dbReference type="Pfam" id="PF04542"/>
    </source>
</evidence>
<dbReference type="Proteomes" id="UP001501411">
    <property type="component" value="Unassembled WGS sequence"/>
</dbReference>
<reference evidence="9" key="1">
    <citation type="journal article" date="2019" name="Int. J. Syst. Evol. Microbiol.">
        <title>The Global Catalogue of Microorganisms (GCM) 10K type strain sequencing project: providing services to taxonomists for standard genome sequencing and annotation.</title>
        <authorList>
            <consortium name="The Broad Institute Genomics Platform"/>
            <consortium name="The Broad Institute Genome Sequencing Center for Infectious Disease"/>
            <person name="Wu L."/>
            <person name="Ma J."/>
        </authorList>
    </citation>
    <scope>NUCLEOTIDE SEQUENCE [LARGE SCALE GENOMIC DNA]</scope>
    <source>
        <strain evidence="9">JCM 18200</strain>
    </source>
</reference>
<dbReference type="RefSeq" id="WP_345233490.1">
    <property type="nucleotide sequence ID" value="NZ_BAABIQ010000042.1"/>
</dbReference>